<gene>
    <name evidence="5" type="ORF">K4G66_03725</name>
</gene>
<dbReference type="AlphaFoldDB" id="A0AA49GNW4"/>
<reference evidence="5" key="1">
    <citation type="journal article" date="2023" name="Comput. Struct. Biotechnol. J.">
        <title>Discovery of a novel marine Bacteroidetes with a rich repertoire of carbohydrate-active enzymes.</title>
        <authorList>
            <person name="Chen B."/>
            <person name="Liu G."/>
            <person name="Chen Q."/>
            <person name="Wang H."/>
            <person name="Liu L."/>
            <person name="Tang K."/>
        </authorList>
    </citation>
    <scope>NUCLEOTIDE SEQUENCE</scope>
    <source>
        <strain evidence="5">TK19036</strain>
    </source>
</reference>
<feature type="region of interest" description="Disordered" evidence="3">
    <location>
        <begin position="514"/>
        <end position="541"/>
    </location>
</feature>
<reference evidence="5" key="2">
    <citation type="journal article" date="2024" name="Antonie Van Leeuwenhoek">
        <title>Roseihalotalea indica gen. nov., sp. nov., a halophilic Bacteroidetes from mesopelagic Southwest Indian Ocean with higher carbohydrate metabolic potential.</title>
        <authorList>
            <person name="Chen B."/>
            <person name="Zhang M."/>
            <person name="Lin D."/>
            <person name="Ye J."/>
            <person name="Tang K."/>
        </authorList>
    </citation>
    <scope>NUCLEOTIDE SEQUENCE</scope>
    <source>
        <strain evidence="5">TK19036</strain>
    </source>
</reference>
<dbReference type="InterPro" id="IPR029035">
    <property type="entry name" value="DHS-like_NAD/FAD-binding_dom"/>
</dbReference>
<keyword evidence="1" id="KW-0520">NAD</keyword>
<name>A0AA49GNW4_9BACT</name>
<evidence type="ECO:0000256" key="1">
    <source>
        <dbReference type="ARBA" id="ARBA00023027"/>
    </source>
</evidence>
<dbReference type="Gene3D" id="3.40.50.1220">
    <property type="entry name" value="TPP-binding domain"/>
    <property type="match status" value="1"/>
</dbReference>
<proteinExistence type="predicted"/>
<dbReference type="Pfam" id="PF13289">
    <property type="entry name" value="SIR2_2"/>
    <property type="match status" value="1"/>
</dbReference>
<accession>A0AA49GNW4</accession>
<dbReference type="InterPro" id="IPR026590">
    <property type="entry name" value="Ssirtuin_cat_dom"/>
</dbReference>
<organism evidence="5">
    <name type="scientific">Roseihalotalea indica</name>
    <dbReference type="NCBI Taxonomy" id="2867963"/>
    <lineage>
        <taxon>Bacteria</taxon>
        <taxon>Pseudomonadati</taxon>
        <taxon>Bacteroidota</taxon>
        <taxon>Cytophagia</taxon>
        <taxon>Cytophagales</taxon>
        <taxon>Catalimonadaceae</taxon>
        <taxon>Roseihalotalea</taxon>
    </lineage>
</organism>
<evidence type="ECO:0000259" key="4">
    <source>
        <dbReference type="PROSITE" id="PS50305"/>
    </source>
</evidence>
<evidence type="ECO:0000313" key="5">
    <source>
        <dbReference type="EMBL" id="WKN37817.1"/>
    </source>
</evidence>
<evidence type="ECO:0000256" key="2">
    <source>
        <dbReference type="PROSITE-ProRule" id="PRU00236"/>
    </source>
</evidence>
<evidence type="ECO:0000256" key="3">
    <source>
        <dbReference type="SAM" id="MobiDB-lite"/>
    </source>
</evidence>
<dbReference type="EMBL" id="CP120682">
    <property type="protein sequence ID" value="WKN37817.1"/>
    <property type="molecule type" value="Genomic_DNA"/>
</dbReference>
<feature type="compositionally biased region" description="Basic and acidic residues" evidence="3">
    <location>
        <begin position="516"/>
        <end position="526"/>
    </location>
</feature>
<comment type="caution">
    <text evidence="2">Lacks conserved residue(s) required for the propagation of feature annotation.</text>
</comment>
<dbReference type="PROSITE" id="PS50305">
    <property type="entry name" value="SIRTUIN"/>
    <property type="match status" value="1"/>
</dbReference>
<dbReference type="SUPFAM" id="SSF52467">
    <property type="entry name" value="DHS-like NAD/FAD-binding domain"/>
    <property type="match status" value="1"/>
</dbReference>
<feature type="domain" description="Deacetylase sirtuin-type" evidence="4">
    <location>
        <begin position="1"/>
        <end position="281"/>
    </location>
</feature>
<protein>
    <submittedName>
        <fullName evidence="5">SIR2 family protein</fullName>
    </submittedName>
</protein>
<sequence>MKKFLADIATIKKAIEDKKLVIFAGAGISVDAGVPLWGKLIDSLKEDINLPDKEEDYLRIPQMYYNERQHKEYVEKVRRVLKYRQVRYNKIHEAIFDLNPEHILTTNYDDLLDQVIRARALMFSIIASDKQFPYAKNTNLLVKVHGSLESDDFVLKEDDYLEYSTNHPLIESFIRFVFTSKVVLFVGYSFSDPNLKMIIQTVRNILGKDYQNAYLLSTDTEKNIEEKDVKDLHPLKREYLKKKGVIPIHFYDEEDFISAYLNGDDILGEVYRVKDNRLSEKGKTLLDFLTFIQSYNHFYQGLSEKDIVDQQYLSLQRFDALPVLPPRFVASLYPFNKDKQFLDYEDYGMRSREKAITDLYFEQVRYDENGKIKLKENKTRGLTKGQISDQEQKLRYVVRRLNQSKIYSIRRREENGMWTEKVIQYHFKKNCNCPKCLHTSLKLDELIQKTANYNITDTSDLEEDILYAYANYKLSNFKLAYQQFEEIANKAWQMDSPMTYFIAKHNERHTRRLHRFSPEPQDRNSQEDESEENKKKRIRNENQKKIDDIDLDKLLSDLPNIDKEQREVLTIVKNHSILSEASRTIDKPKIGSIHYVGILDSLSLLYSFYTENCIVYDVFNEFKEVCEKGIESLLDNYANHESYEPSESILTEFNYLFFVILISYVDTRKAKKLFDEYEIDNLPFNEKDLLKVLEIVSNFLLSGFRPNRVNNFGSYQNLKKQVSNNTLFGSEYTRFFNNIFLVLSKIKLEQQIGEQLIKNLISFLKVESVLFWENIKYLSAFVYANCRLFSYKDCEALLRVSVNSNKNKYYTDRRFLDAIYHVFKTQSFDNRIDDLEIINEILRQCKGATRADFEYDENLLSLWYISSTEIRSDIEKIIKDKLEENFDVTHFTRVIREGLLQEAKYFKKCLKVFSKYEEDGSYNEKFKYFIYIIYWKKIELDSGLLKTINSAPKYVQFFLFPEKFDYRDFQLAWLLNFNYQLQDGINVIYERLGNIKEIRKAVRQELKKEYHLQYADMYTKYFL</sequence>